<dbReference type="Pfam" id="PF22600">
    <property type="entry name" value="MTPAP-like_central"/>
    <property type="match status" value="1"/>
</dbReference>
<organism evidence="10 11">
    <name type="scientific">Caerostris darwini</name>
    <dbReference type="NCBI Taxonomy" id="1538125"/>
    <lineage>
        <taxon>Eukaryota</taxon>
        <taxon>Metazoa</taxon>
        <taxon>Ecdysozoa</taxon>
        <taxon>Arthropoda</taxon>
        <taxon>Chelicerata</taxon>
        <taxon>Arachnida</taxon>
        <taxon>Araneae</taxon>
        <taxon>Araneomorphae</taxon>
        <taxon>Entelegynae</taxon>
        <taxon>Araneoidea</taxon>
        <taxon>Araneidae</taxon>
        <taxon>Caerostris</taxon>
    </lineage>
</organism>
<dbReference type="PANTHER" id="PTHR23092">
    <property type="entry name" value="POLY(A) RNA POLYMERASE"/>
    <property type="match status" value="1"/>
</dbReference>
<dbReference type="GO" id="GO:1990817">
    <property type="term" value="F:poly(A) RNA polymerase activity"/>
    <property type="evidence" value="ECO:0007669"/>
    <property type="project" value="UniProtKB-EC"/>
</dbReference>
<reference evidence="10 11" key="1">
    <citation type="submission" date="2021-06" db="EMBL/GenBank/DDBJ databases">
        <title>Caerostris darwini draft genome.</title>
        <authorList>
            <person name="Kono N."/>
            <person name="Arakawa K."/>
        </authorList>
    </citation>
    <scope>NUCLEOTIDE SEQUENCE [LARGE SCALE GENOMIC DNA]</scope>
</reference>
<dbReference type="EC" id="2.7.7.19" evidence="3"/>
<evidence type="ECO:0000259" key="9">
    <source>
        <dbReference type="Pfam" id="PF22600"/>
    </source>
</evidence>
<dbReference type="SUPFAM" id="SSF81301">
    <property type="entry name" value="Nucleotidyltransferase"/>
    <property type="match status" value="1"/>
</dbReference>
<feature type="region of interest" description="Disordered" evidence="7">
    <location>
        <begin position="1"/>
        <end position="28"/>
    </location>
</feature>
<protein>
    <recommendedName>
        <fullName evidence="3">polynucleotide adenylyltransferase</fullName>
        <ecNumber evidence="3">2.7.7.19</ecNumber>
    </recommendedName>
</protein>
<dbReference type="InterPro" id="IPR043519">
    <property type="entry name" value="NT_sf"/>
</dbReference>
<dbReference type="AlphaFoldDB" id="A0AAV4UIJ6"/>
<dbReference type="Gene3D" id="1.10.1410.10">
    <property type="match status" value="1"/>
</dbReference>
<evidence type="ECO:0000256" key="5">
    <source>
        <dbReference type="ARBA" id="ARBA00022723"/>
    </source>
</evidence>
<evidence type="ECO:0000256" key="4">
    <source>
        <dbReference type="ARBA" id="ARBA00022679"/>
    </source>
</evidence>
<comment type="cofactor">
    <cofactor evidence="1">
        <name>Mn(2+)</name>
        <dbReference type="ChEBI" id="CHEBI:29035"/>
    </cofactor>
</comment>
<feature type="domain" description="Poly(A) RNA polymerase mitochondrial-like central palm" evidence="9">
    <location>
        <begin position="69"/>
        <end position="196"/>
    </location>
</feature>
<keyword evidence="11" id="KW-1185">Reference proteome</keyword>
<comment type="similarity">
    <text evidence="2">Belongs to the DNA polymerase type-B-like family.</text>
</comment>
<dbReference type="EMBL" id="BPLQ01011354">
    <property type="protein sequence ID" value="GIY57571.1"/>
    <property type="molecule type" value="Genomic_DNA"/>
</dbReference>
<feature type="compositionally biased region" description="Polar residues" evidence="7">
    <location>
        <begin position="1"/>
        <end position="20"/>
    </location>
</feature>
<keyword evidence="6" id="KW-0460">Magnesium</keyword>
<evidence type="ECO:0000256" key="6">
    <source>
        <dbReference type="ARBA" id="ARBA00022842"/>
    </source>
</evidence>
<evidence type="ECO:0000256" key="7">
    <source>
        <dbReference type="SAM" id="MobiDB-lite"/>
    </source>
</evidence>
<dbReference type="CDD" id="cd05402">
    <property type="entry name" value="NT_PAP_TUTase"/>
    <property type="match status" value="1"/>
</dbReference>
<dbReference type="PANTHER" id="PTHR23092:SF15">
    <property type="entry name" value="INACTIVE NON-CANONICAL POLY(A) RNA POLYMERASE PROTEIN TRF4-2-RELATED"/>
    <property type="match status" value="1"/>
</dbReference>
<dbReference type="GO" id="GO:0003729">
    <property type="term" value="F:mRNA binding"/>
    <property type="evidence" value="ECO:0007669"/>
    <property type="project" value="TreeGrafter"/>
</dbReference>
<dbReference type="GO" id="GO:0046872">
    <property type="term" value="F:metal ion binding"/>
    <property type="evidence" value="ECO:0007669"/>
    <property type="project" value="UniProtKB-KW"/>
</dbReference>
<evidence type="ECO:0000313" key="11">
    <source>
        <dbReference type="Proteomes" id="UP001054837"/>
    </source>
</evidence>
<dbReference type="InterPro" id="IPR054708">
    <property type="entry name" value="MTPAP-like_central"/>
</dbReference>
<dbReference type="FunFam" id="3.30.460.10:FF:000006">
    <property type="entry name" value="non-canonical poly(A) RNA polymerase PAPD5"/>
    <property type="match status" value="1"/>
</dbReference>
<dbReference type="GO" id="GO:0031123">
    <property type="term" value="P:RNA 3'-end processing"/>
    <property type="evidence" value="ECO:0007669"/>
    <property type="project" value="TreeGrafter"/>
</dbReference>
<dbReference type="Gene3D" id="3.30.460.10">
    <property type="entry name" value="Beta Polymerase, domain 2"/>
    <property type="match status" value="1"/>
</dbReference>
<evidence type="ECO:0000256" key="1">
    <source>
        <dbReference type="ARBA" id="ARBA00001936"/>
    </source>
</evidence>
<gene>
    <name evidence="10" type="primary">TENT4B</name>
    <name evidence="10" type="ORF">CDAR_623291</name>
</gene>
<dbReference type="InterPro" id="IPR045862">
    <property type="entry name" value="Trf4-like"/>
</dbReference>
<evidence type="ECO:0000313" key="10">
    <source>
        <dbReference type="EMBL" id="GIY57571.1"/>
    </source>
</evidence>
<dbReference type="SUPFAM" id="SSF81631">
    <property type="entry name" value="PAP/OAS1 substrate-binding domain"/>
    <property type="match status" value="1"/>
</dbReference>
<dbReference type="GO" id="GO:0031499">
    <property type="term" value="C:TRAMP complex"/>
    <property type="evidence" value="ECO:0007669"/>
    <property type="project" value="TreeGrafter"/>
</dbReference>
<evidence type="ECO:0000256" key="2">
    <source>
        <dbReference type="ARBA" id="ARBA00008593"/>
    </source>
</evidence>
<dbReference type="Pfam" id="PF03828">
    <property type="entry name" value="PAP_assoc"/>
    <property type="match status" value="1"/>
</dbReference>
<sequence length="415" mass="47384">MENCPEFTSDSFLPFPNNSEIPDGDKRNFKKHDNFKQQKIKKDLMKMCLEGTDQPWKKKPQYNYGVVGLHEEIEDFFETMCPKPQETELRLKVIEHITRIVHSLWPLAQVEIFGSFRTGLYLSSSDIDMVIFGEWKNLPLNTLGEAFERNGILKSDINIIAKAAVPIIRIVHSPSNIRVDISFNMSNGVESAKLIKKLIKEHPTLPKLVLVLKQYLVHRGFNEVYNGGMSSYCLTLLIVSLLQGYHKPDFIPSLNLGTILLEFFEHYGINFNYDKVSIHFQEGGLYKPRSFAPRTGNVLSVEDPLVKGHDVAKGTYLMHLLKMSFQNAFHVLSKAVIESGASKIPVNSYLHLILQVDKEVISKRESMLNNHSQLMRKLSNLIDKIHDGQSISNSTFFSSTPVLKTKSFSKRKRTK</sequence>
<comment type="caution">
    <text evidence="10">The sequence shown here is derived from an EMBL/GenBank/DDBJ whole genome shotgun (WGS) entry which is preliminary data.</text>
</comment>
<dbReference type="Proteomes" id="UP001054837">
    <property type="component" value="Unassembled WGS sequence"/>
</dbReference>
<proteinExistence type="inferred from homology"/>
<keyword evidence="4" id="KW-0808">Transferase</keyword>
<evidence type="ECO:0000256" key="3">
    <source>
        <dbReference type="ARBA" id="ARBA00012388"/>
    </source>
</evidence>
<dbReference type="GO" id="GO:0043634">
    <property type="term" value="P:polyadenylation-dependent ncRNA catabolic process"/>
    <property type="evidence" value="ECO:0007669"/>
    <property type="project" value="TreeGrafter"/>
</dbReference>
<dbReference type="GO" id="GO:0005730">
    <property type="term" value="C:nucleolus"/>
    <property type="evidence" value="ECO:0007669"/>
    <property type="project" value="TreeGrafter"/>
</dbReference>
<feature type="domain" description="PAP-associated" evidence="8">
    <location>
        <begin position="255"/>
        <end position="305"/>
    </location>
</feature>
<dbReference type="InterPro" id="IPR002058">
    <property type="entry name" value="PAP_assoc"/>
</dbReference>
<accession>A0AAV4UIJ6</accession>
<keyword evidence="5" id="KW-0479">Metal-binding</keyword>
<evidence type="ECO:0000259" key="8">
    <source>
        <dbReference type="Pfam" id="PF03828"/>
    </source>
</evidence>
<name>A0AAV4UIJ6_9ARAC</name>